<name>A0A2K8KI43_9RHOB</name>
<dbReference type="InterPro" id="IPR038610">
    <property type="entry name" value="FliK-like_C_sf"/>
</dbReference>
<dbReference type="Proteomes" id="UP000228948">
    <property type="component" value="Chromosome"/>
</dbReference>
<keyword evidence="3" id="KW-0966">Cell projection</keyword>
<dbReference type="AlphaFoldDB" id="A0A2K8KI43"/>
<dbReference type="STRING" id="441209.GCA_001870665_01417"/>
<sequence length="497" mass="52180">MSEKLAVKLFGSDTRPARPAGGRALPDESQSAFHEYLRARQRAQAMRDQARQNSAADARSSQQQRSQQGMKAEIRGDEAESDAHPSSEDDVVCQNDSAATVQRKGAHDPVARGQVSFLMGAAQIKGCEMPALNIRAHSAELAQDDLVDGGTDAGTDAAPAMSFQEMETGSTSGFENAELQAGGTVTEAGGLETSGEAIIAEAVGGGVNYSGISPSALRAEPEFGQAHAVAGSVAGVSNIGAMQGEVLAKGQRKFGEIPARRVQGEMALISEAAKAASAREKPHVALGAMTGHSNPGAVERVAFVARMLEAGVGSMTIVPNPAIGDAMAAGGSDMPAIIPVDSNSDDALRLAAHSAIGNVAPARVRNPVADRLGPVVWTQVVEGIRNSSARMLQIQLAPVELGRVRITMNPTDAGVQVIISAERVETLDLMRKFSADFEKALADIGYQQLDMTFSHQQGSDDETFEAANANSPEDSFETGPVEQLHYRLEENGMDIRI</sequence>
<feature type="compositionally biased region" description="Basic and acidic residues" evidence="1">
    <location>
        <begin position="72"/>
        <end position="87"/>
    </location>
</feature>
<feature type="region of interest" description="Disordered" evidence="1">
    <location>
        <begin position="458"/>
        <end position="478"/>
    </location>
</feature>
<evidence type="ECO:0000313" key="4">
    <source>
        <dbReference type="Proteomes" id="UP000228948"/>
    </source>
</evidence>
<gene>
    <name evidence="3" type="ORF">BG454_08200</name>
</gene>
<evidence type="ECO:0000313" key="3">
    <source>
        <dbReference type="EMBL" id="ATX65810.1"/>
    </source>
</evidence>
<feature type="compositionally biased region" description="Low complexity" evidence="1">
    <location>
        <begin position="42"/>
        <end position="68"/>
    </location>
</feature>
<keyword evidence="4" id="KW-1185">Reference proteome</keyword>
<dbReference type="InterPro" id="IPR021136">
    <property type="entry name" value="Flagellar_hook_control-like_C"/>
</dbReference>
<accession>A0A2K8KI43</accession>
<keyword evidence="3" id="KW-0282">Flagellum</keyword>
<evidence type="ECO:0000256" key="1">
    <source>
        <dbReference type="SAM" id="MobiDB-lite"/>
    </source>
</evidence>
<organism evidence="3 4">
    <name type="scientific">Roseinatronobacter bogoriensis subsp. barguzinensis</name>
    <dbReference type="NCBI Taxonomy" id="441209"/>
    <lineage>
        <taxon>Bacteria</taxon>
        <taxon>Pseudomonadati</taxon>
        <taxon>Pseudomonadota</taxon>
        <taxon>Alphaproteobacteria</taxon>
        <taxon>Rhodobacterales</taxon>
        <taxon>Paracoccaceae</taxon>
        <taxon>Roseinatronobacter</taxon>
    </lineage>
</organism>
<reference evidence="3 4" key="1">
    <citation type="submission" date="2017-11" db="EMBL/GenBank/DDBJ databases">
        <title>Revised Sequence and Annotation of the Rhodobaca barguzinensis strain alga05 Genome.</title>
        <authorList>
            <person name="Kopejtka K."/>
            <person name="Tomasch J.M."/>
            <person name="Bunk B."/>
            <person name="Koblizek M."/>
        </authorList>
    </citation>
    <scope>NUCLEOTIDE SEQUENCE [LARGE SCALE GENOMIC DNA]</scope>
    <source>
        <strain evidence="4">alga05</strain>
    </source>
</reference>
<feature type="region of interest" description="Disordered" evidence="1">
    <location>
        <begin position="1"/>
        <end position="93"/>
    </location>
</feature>
<feature type="domain" description="Flagellar hook-length control protein-like C-terminal" evidence="2">
    <location>
        <begin position="392"/>
        <end position="460"/>
    </location>
</feature>
<protein>
    <submittedName>
        <fullName evidence="3">Flagellar hook-length control protein FliK</fullName>
    </submittedName>
</protein>
<keyword evidence="3" id="KW-0969">Cilium</keyword>
<dbReference type="KEGG" id="rbg:BG454_08200"/>
<evidence type="ECO:0000259" key="2">
    <source>
        <dbReference type="Pfam" id="PF02120"/>
    </source>
</evidence>
<dbReference type="EMBL" id="CP024899">
    <property type="protein sequence ID" value="ATX65810.1"/>
    <property type="molecule type" value="Genomic_DNA"/>
</dbReference>
<proteinExistence type="predicted"/>
<dbReference type="Pfam" id="PF02120">
    <property type="entry name" value="Flg_hook"/>
    <property type="match status" value="1"/>
</dbReference>
<dbReference type="Gene3D" id="3.30.750.140">
    <property type="match status" value="1"/>
</dbReference>